<comment type="caution">
    <text evidence="2">The sequence shown here is derived from an EMBL/GenBank/DDBJ whole genome shotgun (WGS) entry which is preliminary data.</text>
</comment>
<accession>A0A347VGH0</accession>
<gene>
    <name evidence="1" type="ORF">DCO61_07175</name>
    <name evidence="2" type="ORF">LS64_001850</name>
</gene>
<dbReference type="OrthoDB" id="5339448at2"/>
<evidence type="ECO:0000313" key="1">
    <source>
        <dbReference type="EMBL" id="MWV69784.1"/>
    </source>
</evidence>
<name>A0A347VGH0_9HELI</name>
<organism evidence="2 3">
    <name type="scientific">Helicobacter saguini</name>
    <dbReference type="NCBI Taxonomy" id="1548018"/>
    <lineage>
        <taxon>Bacteria</taxon>
        <taxon>Pseudomonadati</taxon>
        <taxon>Campylobacterota</taxon>
        <taxon>Epsilonproteobacteria</taxon>
        <taxon>Campylobacterales</taxon>
        <taxon>Helicobacteraceae</taxon>
        <taxon>Helicobacter</taxon>
    </lineage>
</organism>
<keyword evidence="3" id="KW-1185">Reference proteome</keyword>
<sequence>MKKYDIVLVSVNSPVMLGVYDNCKLVFFIIIDGKTSDILPFVFANIFTDSVESSKVKIIECGIYKDFSSKNSNILESSFLDSKSSDFIESNFTMLAQFSDFKDIYYARGVGSLSSIKLTHIFLQTLHLTRDIKLHATNSFYFSPNNEIKAFGAMSFFLKDSIESNLDSNLEKQIFIAKSSQHIESLKLPLSLQKNAFNEPCSPLYITPAL</sequence>
<reference evidence="1 4" key="4">
    <citation type="submission" date="2019-12" db="EMBL/GenBank/DDBJ databases">
        <title>Multi-Generational Helicobacter saguini Isolates.</title>
        <authorList>
            <person name="Mannion A."/>
            <person name="Shen Z."/>
            <person name="Fox J.G."/>
        </authorList>
    </citation>
    <scope>NUCLEOTIDE SEQUENCE [LARGE SCALE GENOMIC DNA]</scope>
    <source>
        <strain evidence="1">16-048</strain>
        <strain evidence="4">16-048 (F4)</strain>
    </source>
</reference>
<reference evidence="2 3" key="2">
    <citation type="journal article" date="2016" name="Infect. Immun.">
        <title>Helicobacter saguini, a Novel Helicobacter Isolated from Cotton-Top Tamarins with Ulcerative Colitis, Has Proinflammatory Properties and Induces Typhlocolitis and Dysplasia in Gnotobiotic IL-10-/- Mice.</title>
        <authorList>
            <person name="Shen Z."/>
            <person name="Mannion A."/>
            <person name="Whary M.T."/>
            <person name="Muthupalani S."/>
            <person name="Sheh A."/>
            <person name="Feng Y."/>
            <person name="Gong G."/>
            <person name="Vandamme P."/>
            <person name="Holcombe H.R."/>
            <person name="Paster B.J."/>
            <person name="Fox J.G."/>
        </authorList>
    </citation>
    <scope>NUCLEOTIDE SEQUENCE [LARGE SCALE GENOMIC DNA]</scope>
    <source>
        <strain evidence="2 3">MIT 97-6194</strain>
    </source>
</reference>
<proteinExistence type="predicted"/>
<evidence type="ECO:0000313" key="4">
    <source>
        <dbReference type="Proteomes" id="UP000477070"/>
    </source>
</evidence>
<dbReference type="RefSeq" id="WP_034570988.1">
    <property type="nucleotide sequence ID" value="NZ_JRMP02000002.1"/>
</dbReference>
<evidence type="ECO:0000313" key="3">
    <source>
        <dbReference type="Proteomes" id="UP000029714"/>
    </source>
</evidence>
<reference evidence="2 3" key="1">
    <citation type="journal article" date="2014" name="Genome Announc.">
        <title>Draft genome sequences of eight enterohepatic helicobacter species isolated from both laboratory and wild rodents.</title>
        <authorList>
            <person name="Sheh A."/>
            <person name="Shen Z."/>
            <person name="Fox J.G."/>
        </authorList>
    </citation>
    <scope>NUCLEOTIDE SEQUENCE [LARGE SCALE GENOMIC DNA]</scope>
    <source>
        <strain evidence="2 3">MIT 97-6194</strain>
    </source>
</reference>
<protein>
    <submittedName>
        <fullName evidence="2">Uncharacterized protein</fullName>
    </submittedName>
</protein>
<dbReference type="AlphaFoldDB" id="A0A347VGH0"/>
<dbReference type="Proteomes" id="UP000477070">
    <property type="component" value="Unassembled WGS sequence"/>
</dbReference>
<reference evidence="2" key="3">
    <citation type="submission" date="2018-04" db="EMBL/GenBank/DDBJ databases">
        <authorList>
            <person name="Sheh A."/>
            <person name="Shen Z."/>
            <person name="Mannion A.J."/>
            <person name="Fox J.G."/>
        </authorList>
    </citation>
    <scope>NUCLEOTIDE SEQUENCE</scope>
    <source>
        <strain evidence="2">MIT 97-6194</strain>
    </source>
</reference>
<dbReference type="EMBL" id="JRMP02000002">
    <property type="protein sequence ID" value="TLD95621.1"/>
    <property type="molecule type" value="Genomic_DNA"/>
</dbReference>
<evidence type="ECO:0000313" key="2">
    <source>
        <dbReference type="EMBL" id="TLD95621.1"/>
    </source>
</evidence>
<dbReference type="EMBL" id="QBIU01000001">
    <property type="protein sequence ID" value="MWV69784.1"/>
    <property type="molecule type" value="Genomic_DNA"/>
</dbReference>
<dbReference type="Proteomes" id="UP000029714">
    <property type="component" value="Unassembled WGS sequence"/>
</dbReference>